<keyword evidence="1" id="KW-0732">Signal</keyword>
<feature type="chain" id="PRO_5035292732" evidence="1">
    <location>
        <begin position="20"/>
        <end position="102"/>
    </location>
</feature>
<dbReference type="PROSITE" id="PS51257">
    <property type="entry name" value="PROKAR_LIPOPROTEIN"/>
    <property type="match status" value="1"/>
</dbReference>
<feature type="signal peptide" evidence="1">
    <location>
        <begin position="1"/>
        <end position="19"/>
    </location>
</feature>
<organism evidence="2 3">
    <name type="scientific">Mongoliitalea lutea</name>
    <dbReference type="NCBI Taxonomy" id="849756"/>
    <lineage>
        <taxon>Bacteria</taxon>
        <taxon>Pseudomonadati</taxon>
        <taxon>Bacteroidota</taxon>
        <taxon>Cytophagia</taxon>
        <taxon>Cytophagales</taxon>
        <taxon>Cyclobacteriaceae</taxon>
        <taxon>Mongoliitalea</taxon>
    </lineage>
</organism>
<dbReference type="Proteomes" id="UP000642809">
    <property type="component" value="Unassembled WGS sequence"/>
</dbReference>
<name>A0A8J3CZK6_9BACT</name>
<comment type="caution">
    <text evidence="2">The sequence shown here is derived from an EMBL/GenBank/DDBJ whole genome shotgun (WGS) entry which is preliminary data.</text>
</comment>
<evidence type="ECO:0000313" key="2">
    <source>
        <dbReference type="EMBL" id="GHB48101.1"/>
    </source>
</evidence>
<evidence type="ECO:0000256" key="1">
    <source>
        <dbReference type="SAM" id="SignalP"/>
    </source>
</evidence>
<reference evidence="2" key="1">
    <citation type="journal article" date="2014" name="Int. J. Syst. Evol. Microbiol.">
        <title>Complete genome sequence of Corynebacterium casei LMG S-19264T (=DSM 44701T), isolated from a smear-ripened cheese.</title>
        <authorList>
            <consortium name="US DOE Joint Genome Institute (JGI-PGF)"/>
            <person name="Walter F."/>
            <person name="Albersmeier A."/>
            <person name="Kalinowski J."/>
            <person name="Ruckert C."/>
        </authorList>
    </citation>
    <scope>NUCLEOTIDE SEQUENCE</scope>
    <source>
        <strain evidence="2">KCTC 23224</strain>
    </source>
</reference>
<dbReference type="AlphaFoldDB" id="A0A8J3CZK6"/>
<dbReference type="RefSeq" id="WP_189584811.1">
    <property type="nucleotide sequence ID" value="NZ_BMYF01000021.1"/>
</dbReference>
<sequence>MKKIWLILLLAAIACTSNGIEVKVEEMKNDLVRISVTNNSEIDYATMTFIIDYLDKDKRLLLSDTIPYHKQDGNFLPAKSNTFIVQKPPQGTQSVQVNIINP</sequence>
<proteinExistence type="predicted"/>
<reference evidence="2" key="2">
    <citation type="submission" date="2020-09" db="EMBL/GenBank/DDBJ databases">
        <authorList>
            <person name="Sun Q."/>
            <person name="Kim S."/>
        </authorList>
    </citation>
    <scope>NUCLEOTIDE SEQUENCE</scope>
    <source>
        <strain evidence="2">KCTC 23224</strain>
    </source>
</reference>
<gene>
    <name evidence="2" type="ORF">GCM10008106_31240</name>
</gene>
<dbReference type="EMBL" id="BMYF01000021">
    <property type="protein sequence ID" value="GHB48101.1"/>
    <property type="molecule type" value="Genomic_DNA"/>
</dbReference>
<accession>A0A8J3CZK6</accession>
<keyword evidence="3" id="KW-1185">Reference proteome</keyword>
<protein>
    <submittedName>
        <fullName evidence="2">Uncharacterized protein</fullName>
    </submittedName>
</protein>
<evidence type="ECO:0000313" key="3">
    <source>
        <dbReference type="Proteomes" id="UP000642809"/>
    </source>
</evidence>